<keyword evidence="2" id="KW-0004">4Fe-4S</keyword>
<evidence type="ECO:0000256" key="2">
    <source>
        <dbReference type="ARBA" id="ARBA00022485"/>
    </source>
</evidence>
<evidence type="ECO:0000313" key="11">
    <source>
        <dbReference type="Proteomes" id="UP000254771"/>
    </source>
</evidence>
<gene>
    <name evidence="10" type="ORF">DIZ78_13665</name>
</gene>
<dbReference type="Pfam" id="PF12801">
    <property type="entry name" value="Fer4_5"/>
    <property type="match status" value="2"/>
</dbReference>
<evidence type="ECO:0000256" key="3">
    <source>
        <dbReference type="ARBA" id="ARBA00022723"/>
    </source>
</evidence>
<dbReference type="InterPro" id="IPR051684">
    <property type="entry name" value="Electron_Trans/Redox"/>
</dbReference>
<evidence type="ECO:0000313" key="10">
    <source>
        <dbReference type="EMBL" id="RDH83561.1"/>
    </source>
</evidence>
<dbReference type="InterPro" id="IPR017900">
    <property type="entry name" value="4Fe4S_Fe_S_CS"/>
</dbReference>
<keyword evidence="8" id="KW-0472">Membrane</keyword>
<dbReference type="InterPro" id="IPR017896">
    <property type="entry name" value="4Fe4S_Fe-S-bd"/>
</dbReference>
<keyword evidence="5" id="KW-0249">Electron transport</keyword>
<feature type="transmembrane region" description="Helical" evidence="8">
    <location>
        <begin position="176"/>
        <end position="194"/>
    </location>
</feature>
<feature type="transmembrane region" description="Helical" evidence="8">
    <location>
        <begin position="115"/>
        <end position="133"/>
    </location>
</feature>
<evidence type="ECO:0000256" key="8">
    <source>
        <dbReference type="SAM" id="Phobius"/>
    </source>
</evidence>
<evidence type="ECO:0000256" key="1">
    <source>
        <dbReference type="ARBA" id="ARBA00022448"/>
    </source>
</evidence>
<evidence type="ECO:0000259" key="9">
    <source>
        <dbReference type="PROSITE" id="PS51379"/>
    </source>
</evidence>
<feature type="transmembrane region" description="Helical" evidence="8">
    <location>
        <begin position="64"/>
        <end position="80"/>
    </location>
</feature>
<dbReference type="Pfam" id="PF00037">
    <property type="entry name" value="Fer4"/>
    <property type="match status" value="1"/>
</dbReference>
<dbReference type="PROSITE" id="PS00198">
    <property type="entry name" value="4FE4S_FER_1"/>
    <property type="match status" value="1"/>
</dbReference>
<dbReference type="SUPFAM" id="SSF54862">
    <property type="entry name" value="4Fe-4S ferredoxins"/>
    <property type="match status" value="1"/>
</dbReference>
<dbReference type="NCBIfam" id="TIGR02163">
    <property type="entry name" value="napH"/>
    <property type="match status" value="1"/>
</dbReference>
<keyword evidence="3" id="KW-0479">Metal-binding</keyword>
<keyword evidence="6" id="KW-0408">Iron</keyword>
<dbReference type="GO" id="GO:0046872">
    <property type="term" value="F:metal ion binding"/>
    <property type="evidence" value="ECO:0007669"/>
    <property type="project" value="UniProtKB-KW"/>
</dbReference>
<reference evidence="10 11" key="1">
    <citation type="journal article" date="2018" name="ISME J.">
        <title>Endosymbiont genomes yield clues of tubeworm success.</title>
        <authorList>
            <person name="Li Y."/>
            <person name="Liles M.R."/>
            <person name="Halanych K.M."/>
        </authorList>
    </citation>
    <scope>NUCLEOTIDE SEQUENCE [LARGE SCALE GENOMIC DNA]</scope>
    <source>
        <strain evidence="10">A1462</strain>
    </source>
</reference>
<keyword evidence="8" id="KW-1133">Transmembrane helix</keyword>
<dbReference type="PANTHER" id="PTHR30176">
    <property type="entry name" value="FERREDOXIN-TYPE PROTEIN NAPH"/>
    <property type="match status" value="1"/>
</dbReference>
<keyword evidence="8" id="KW-0812">Transmembrane</keyword>
<dbReference type="InterPro" id="IPR011886">
    <property type="entry name" value="NapH_MauN"/>
</dbReference>
<keyword evidence="1" id="KW-0813">Transport</keyword>
<keyword evidence="4" id="KW-0677">Repeat</keyword>
<evidence type="ECO:0000256" key="7">
    <source>
        <dbReference type="ARBA" id="ARBA00023014"/>
    </source>
</evidence>
<dbReference type="GO" id="GO:0051539">
    <property type="term" value="F:4 iron, 4 sulfur cluster binding"/>
    <property type="evidence" value="ECO:0007669"/>
    <property type="project" value="UniProtKB-KW"/>
</dbReference>
<dbReference type="PROSITE" id="PS51379">
    <property type="entry name" value="4FE4S_FER_2"/>
    <property type="match status" value="1"/>
</dbReference>
<feature type="transmembrane region" description="Helical" evidence="8">
    <location>
        <begin position="206"/>
        <end position="228"/>
    </location>
</feature>
<feature type="domain" description="4Fe-4S ferredoxin-type" evidence="9">
    <location>
        <begin position="285"/>
        <end position="317"/>
    </location>
</feature>
<dbReference type="PANTHER" id="PTHR30176:SF3">
    <property type="entry name" value="FERREDOXIN-TYPE PROTEIN NAPH"/>
    <property type="match status" value="1"/>
</dbReference>
<dbReference type="EMBL" id="QFXE01000018">
    <property type="protein sequence ID" value="RDH83561.1"/>
    <property type="molecule type" value="Genomic_DNA"/>
</dbReference>
<accession>A0A370DFA9</accession>
<evidence type="ECO:0000256" key="4">
    <source>
        <dbReference type="ARBA" id="ARBA00022737"/>
    </source>
</evidence>
<dbReference type="AlphaFoldDB" id="A0A370DFA9"/>
<proteinExistence type="predicted"/>
<organism evidence="10 11">
    <name type="scientific">endosymbiont of Escarpia spicata</name>
    <dbReference type="NCBI Taxonomy" id="2200908"/>
    <lineage>
        <taxon>Bacteria</taxon>
        <taxon>Pseudomonadati</taxon>
        <taxon>Pseudomonadota</taxon>
        <taxon>Gammaproteobacteria</taxon>
        <taxon>sulfur-oxidizing symbionts</taxon>
    </lineage>
</organism>
<comment type="caution">
    <text evidence="10">The sequence shown here is derived from an EMBL/GenBank/DDBJ whole genome shotgun (WGS) entry which is preliminary data.</text>
</comment>
<sequence>MRYIRDSLSQIFGNKPRRPSKEEQPSELLEIYQGKKGNLSKADVEAVRHEHHTGCCNKWQRRRWITLILVNVLFVVSYYFDVQLLEGALTASRFVGFHMADLNSALQVALAYKHIVLNLVIGTVTVFIMWILLGGRTFCSWVCPYHLLAEWTEYLHLWLVKKKLIKNHTFNRKVRGVFYVIFALLALISGYTVFETISPTGILSRALIYGPGVALIWVGALLLFEVFYSRRAWCRYVCPIGVTYGVVGVLSPLRVKYNAEACHHEGDCRKICMVPHVLDLTVRGAAYDINQDVGADCTRCGMCVDVCPTGSLTYEIKGLSKLL</sequence>
<keyword evidence="11" id="KW-1185">Reference proteome</keyword>
<dbReference type="GO" id="GO:0005886">
    <property type="term" value="C:plasma membrane"/>
    <property type="evidence" value="ECO:0007669"/>
    <property type="project" value="TreeGrafter"/>
</dbReference>
<dbReference type="Proteomes" id="UP000254771">
    <property type="component" value="Unassembled WGS sequence"/>
</dbReference>
<keyword evidence="7" id="KW-0411">Iron-sulfur</keyword>
<evidence type="ECO:0000256" key="6">
    <source>
        <dbReference type="ARBA" id="ARBA00023004"/>
    </source>
</evidence>
<name>A0A370DFA9_9GAMM</name>
<evidence type="ECO:0000256" key="5">
    <source>
        <dbReference type="ARBA" id="ARBA00022982"/>
    </source>
</evidence>
<dbReference type="Gene3D" id="3.30.70.20">
    <property type="match status" value="1"/>
</dbReference>
<protein>
    <submittedName>
        <fullName evidence="10">NapH/MauN family ferredoxin-type protein</fullName>
    </submittedName>
</protein>